<gene>
    <name evidence="1" type="ORF">L6164_012048</name>
</gene>
<sequence length="274" mass="31644">MSSQEENPSTVWHSLQQQMGSKEENSAADVKPFSIRQYVLASRQRNLLNSWPFPEKYLHLCLNHGLKDVLPPMELLTTLAESLKSSSNLNCPQDDNHRKIQEPDLIEHEQQNVKTEFDLFSRDEKSKATGQKIPISHEDGRHHVCNFSNMISPEEDIFTKPSSGYVHKKSLTMTNSSKTTKHKWRRRKGRHCTKKKSMAEILAAAKYCTVEDLQMINKFCYIESEIEGCHQMGPLEYNSRSEITDEGSNRKAESDEHEVANVDMNWKLSRYKSE</sequence>
<dbReference type="Proteomes" id="UP000828941">
    <property type="component" value="Chromosome 5"/>
</dbReference>
<organism evidence="1 2">
    <name type="scientific">Bauhinia variegata</name>
    <name type="common">Purple orchid tree</name>
    <name type="synonym">Phanera variegata</name>
    <dbReference type="NCBI Taxonomy" id="167791"/>
    <lineage>
        <taxon>Eukaryota</taxon>
        <taxon>Viridiplantae</taxon>
        <taxon>Streptophyta</taxon>
        <taxon>Embryophyta</taxon>
        <taxon>Tracheophyta</taxon>
        <taxon>Spermatophyta</taxon>
        <taxon>Magnoliopsida</taxon>
        <taxon>eudicotyledons</taxon>
        <taxon>Gunneridae</taxon>
        <taxon>Pentapetalae</taxon>
        <taxon>rosids</taxon>
        <taxon>fabids</taxon>
        <taxon>Fabales</taxon>
        <taxon>Fabaceae</taxon>
        <taxon>Cercidoideae</taxon>
        <taxon>Cercideae</taxon>
        <taxon>Bauhiniinae</taxon>
        <taxon>Bauhinia</taxon>
    </lineage>
</organism>
<keyword evidence="2" id="KW-1185">Reference proteome</keyword>
<name>A0ACB9P954_BAUVA</name>
<protein>
    <submittedName>
        <fullName evidence="1">Uncharacterized protein</fullName>
    </submittedName>
</protein>
<evidence type="ECO:0000313" key="1">
    <source>
        <dbReference type="EMBL" id="KAI4344861.1"/>
    </source>
</evidence>
<evidence type="ECO:0000313" key="2">
    <source>
        <dbReference type="Proteomes" id="UP000828941"/>
    </source>
</evidence>
<dbReference type="EMBL" id="CM039430">
    <property type="protein sequence ID" value="KAI4344861.1"/>
    <property type="molecule type" value="Genomic_DNA"/>
</dbReference>
<comment type="caution">
    <text evidence="1">The sequence shown here is derived from an EMBL/GenBank/DDBJ whole genome shotgun (WGS) entry which is preliminary data.</text>
</comment>
<reference evidence="1 2" key="1">
    <citation type="journal article" date="2022" name="DNA Res.">
        <title>Chromosomal-level genome assembly of the orchid tree Bauhinia variegata (Leguminosae; Cercidoideae) supports the allotetraploid origin hypothesis of Bauhinia.</title>
        <authorList>
            <person name="Zhong Y."/>
            <person name="Chen Y."/>
            <person name="Zheng D."/>
            <person name="Pang J."/>
            <person name="Liu Y."/>
            <person name="Luo S."/>
            <person name="Meng S."/>
            <person name="Qian L."/>
            <person name="Wei D."/>
            <person name="Dai S."/>
            <person name="Zhou R."/>
        </authorList>
    </citation>
    <scope>NUCLEOTIDE SEQUENCE [LARGE SCALE GENOMIC DNA]</scope>
    <source>
        <strain evidence="1">BV-YZ2020</strain>
    </source>
</reference>
<accession>A0ACB9P954</accession>
<proteinExistence type="predicted"/>